<evidence type="ECO:0000313" key="1">
    <source>
        <dbReference type="EMBL" id="TFK69626.1"/>
    </source>
</evidence>
<name>A0ACD3AVH7_9AGAR</name>
<dbReference type="Proteomes" id="UP000308600">
    <property type="component" value="Unassembled WGS sequence"/>
</dbReference>
<proteinExistence type="predicted"/>
<accession>A0ACD3AVH7</accession>
<sequence>MQSYGQATTNLAAEQIYNTQNIHNISYPAAHDDDPLKLLRDLQVPTAAFDSAGRCAELQCHKETRKVIKKDLTSWVDSAAVTEPNLKWVNGSVGVGKSAVAKWMAEYYKERLQLAASFFFFRQGANHIGNFIPTIAYQIAVSRADPIARLRIIEHIKNDPDILTKSFDVQWKQLIIEPLASIQRPVLIVIDGIDEITSPDEQMTLLRCILHTSLPNPFIKILLVSRPEPQIHQEFNAFGLSWSSRISLGASKEDEADLRTFLGLSLAQVHRLRQQNGTMTQVPSPWPPPDILDKLVRMADCQFIYATTLVSFIDDKNRNPIAALELILQRSSPAFSSLDRLYLTVMEGVRDETPKQDRQLLQNLLTHATLSQAFDSHCLPSMASFWSTDSSLIQIVLERLESVLINDRAFQNSPQPTNHIETGNQITINANRSSMNDININADTVLTINAESSSFNRINCGYYPSNQCRITPGEEIAFRHRSFIDFMFNPSFPHPFVINRASFSVVAQRTLDILGDPSSDLFDWAYDHWIGYCTFSLPTPRLLLQVASLGFMPWLRSEIYGVPVWVDDRHNLTPLRSMQTLHNYMELHAWMRSGVGLNSYDNEITGR</sequence>
<evidence type="ECO:0000313" key="2">
    <source>
        <dbReference type="Proteomes" id="UP000308600"/>
    </source>
</evidence>
<reference evidence="1 2" key="1">
    <citation type="journal article" date="2019" name="Nat. Ecol. Evol.">
        <title>Megaphylogeny resolves global patterns of mushroom evolution.</title>
        <authorList>
            <person name="Varga T."/>
            <person name="Krizsan K."/>
            <person name="Foldi C."/>
            <person name="Dima B."/>
            <person name="Sanchez-Garcia M."/>
            <person name="Sanchez-Ramirez S."/>
            <person name="Szollosi G.J."/>
            <person name="Szarkandi J.G."/>
            <person name="Papp V."/>
            <person name="Albert L."/>
            <person name="Andreopoulos W."/>
            <person name="Angelini C."/>
            <person name="Antonin V."/>
            <person name="Barry K.W."/>
            <person name="Bougher N.L."/>
            <person name="Buchanan P."/>
            <person name="Buyck B."/>
            <person name="Bense V."/>
            <person name="Catcheside P."/>
            <person name="Chovatia M."/>
            <person name="Cooper J."/>
            <person name="Damon W."/>
            <person name="Desjardin D."/>
            <person name="Finy P."/>
            <person name="Geml J."/>
            <person name="Haridas S."/>
            <person name="Hughes K."/>
            <person name="Justo A."/>
            <person name="Karasinski D."/>
            <person name="Kautmanova I."/>
            <person name="Kiss B."/>
            <person name="Kocsube S."/>
            <person name="Kotiranta H."/>
            <person name="LaButti K.M."/>
            <person name="Lechner B.E."/>
            <person name="Liimatainen K."/>
            <person name="Lipzen A."/>
            <person name="Lukacs Z."/>
            <person name="Mihaltcheva S."/>
            <person name="Morgado L.N."/>
            <person name="Niskanen T."/>
            <person name="Noordeloos M.E."/>
            <person name="Ohm R.A."/>
            <person name="Ortiz-Santana B."/>
            <person name="Ovrebo C."/>
            <person name="Racz N."/>
            <person name="Riley R."/>
            <person name="Savchenko A."/>
            <person name="Shiryaev A."/>
            <person name="Soop K."/>
            <person name="Spirin V."/>
            <person name="Szebenyi C."/>
            <person name="Tomsovsky M."/>
            <person name="Tulloss R.E."/>
            <person name="Uehling J."/>
            <person name="Grigoriev I.V."/>
            <person name="Vagvolgyi C."/>
            <person name="Papp T."/>
            <person name="Martin F.M."/>
            <person name="Miettinen O."/>
            <person name="Hibbett D.S."/>
            <person name="Nagy L.G."/>
        </authorList>
    </citation>
    <scope>NUCLEOTIDE SEQUENCE [LARGE SCALE GENOMIC DNA]</scope>
    <source>
        <strain evidence="1 2">NL-1719</strain>
    </source>
</reference>
<dbReference type="EMBL" id="ML208327">
    <property type="protein sequence ID" value="TFK69626.1"/>
    <property type="molecule type" value="Genomic_DNA"/>
</dbReference>
<gene>
    <name evidence="1" type="ORF">BDN72DRAFT_594809</name>
</gene>
<protein>
    <submittedName>
        <fullName evidence="1">Uncharacterized protein</fullName>
    </submittedName>
</protein>
<keyword evidence="2" id="KW-1185">Reference proteome</keyword>
<organism evidence="1 2">
    <name type="scientific">Pluteus cervinus</name>
    <dbReference type="NCBI Taxonomy" id="181527"/>
    <lineage>
        <taxon>Eukaryota</taxon>
        <taxon>Fungi</taxon>
        <taxon>Dikarya</taxon>
        <taxon>Basidiomycota</taxon>
        <taxon>Agaricomycotina</taxon>
        <taxon>Agaricomycetes</taxon>
        <taxon>Agaricomycetidae</taxon>
        <taxon>Agaricales</taxon>
        <taxon>Pluteineae</taxon>
        <taxon>Pluteaceae</taxon>
        <taxon>Pluteus</taxon>
    </lineage>
</organism>